<keyword evidence="8" id="KW-0418">Kinase</keyword>
<dbReference type="Proteomes" id="UP000186905">
    <property type="component" value="Unassembled WGS sequence"/>
</dbReference>
<dbReference type="AlphaFoldDB" id="A0A1Q9H0Q4"/>
<dbReference type="Gene3D" id="1.10.287.130">
    <property type="match status" value="1"/>
</dbReference>
<keyword evidence="7" id="KW-0547">Nucleotide-binding</keyword>
<dbReference type="RefSeq" id="WP_075762098.1">
    <property type="nucleotide sequence ID" value="NZ_MJIL01000044.1"/>
</dbReference>
<evidence type="ECO:0000256" key="6">
    <source>
        <dbReference type="ARBA" id="ARBA00022679"/>
    </source>
</evidence>
<dbReference type="Gene3D" id="3.30.565.10">
    <property type="entry name" value="Histidine kinase-like ATPase, C-terminal domain"/>
    <property type="match status" value="1"/>
</dbReference>
<sequence>MLNFGSSMFLRLYTGIVVALILALYSFITIGDGYMRRTEASIFLNDGRFFFKQYLEQYDNPDSLYKELTTSNKQTFYIFDLSLEKSTVEDFYCAGCEFLYEIDSSPIYLKDGQVYVTVFPLSGSGQLLVFSENQDFFSPEVEWYKHTENLFLMGLVLFVCLSLSLPVYVLLRKLQSQIQTLQHTQVAFGQGKLQVRAQTNIPEPVASLAKSFNDMASDIETRVRQSQIFAHAIPHEIRTPLNRIQLASDLARLHARKEEQPLFDDIDGYIDDVNGLASDIITLYRLAPENNPQELLNRESVDIEGFCHKRLVAMAPGKGKLNSALTDSKHALFDRTLARLVIDNLVKNADKYAIEQVWVNLSDEGGYWQVDVEDDGPGIPKDKYDEIFYAFSRLDKSRTASTGGFGLGLAIAGSAAGLLGWMIDVSDSQYGGARFTVSIPKSV</sequence>
<dbReference type="InterPro" id="IPR036097">
    <property type="entry name" value="HisK_dim/P_sf"/>
</dbReference>
<dbReference type="CDD" id="cd00082">
    <property type="entry name" value="HisKA"/>
    <property type="match status" value="1"/>
</dbReference>
<evidence type="ECO:0000256" key="9">
    <source>
        <dbReference type="ARBA" id="ARBA00022840"/>
    </source>
</evidence>
<evidence type="ECO:0000259" key="12">
    <source>
        <dbReference type="PROSITE" id="PS50885"/>
    </source>
</evidence>
<feature type="domain" description="Histidine kinase" evidence="11">
    <location>
        <begin position="232"/>
        <end position="443"/>
    </location>
</feature>
<feature type="domain" description="HAMP" evidence="12">
    <location>
        <begin position="172"/>
        <end position="224"/>
    </location>
</feature>
<evidence type="ECO:0000256" key="2">
    <source>
        <dbReference type="ARBA" id="ARBA00004651"/>
    </source>
</evidence>
<accession>A0A1Q9H0Q4</accession>
<keyword evidence="14" id="KW-1185">Reference proteome</keyword>
<dbReference type="SMART" id="SM00388">
    <property type="entry name" value="HisKA"/>
    <property type="match status" value="1"/>
</dbReference>
<keyword evidence="10" id="KW-1133">Transmembrane helix</keyword>
<keyword evidence="10" id="KW-0472">Membrane</keyword>
<keyword evidence="5" id="KW-0597">Phosphoprotein</keyword>
<dbReference type="GO" id="GO:0005524">
    <property type="term" value="F:ATP binding"/>
    <property type="evidence" value="ECO:0007669"/>
    <property type="project" value="UniProtKB-KW"/>
</dbReference>
<evidence type="ECO:0000259" key="11">
    <source>
        <dbReference type="PROSITE" id="PS50109"/>
    </source>
</evidence>
<comment type="subcellular location">
    <subcellularLocation>
        <location evidence="2">Cell membrane</location>
        <topology evidence="2">Multi-pass membrane protein</topology>
    </subcellularLocation>
</comment>
<feature type="transmembrane region" description="Helical" evidence="10">
    <location>
        <begin position="403"/>
        <end position="423"/>
    </location>
</feature>
<dbReference type="SUPFAM" id="SSF55874">
    <property type="entry name" value="ATPase domain of HSP90 chaperone/DNA topoisomerase II/histidine kinase"/>
    <property type="match status" value="1"/>
</dbReference>
<dbReference type="EMBL" id="MJIL01000044">
    <property type="protein sequence ID" value="OLQ81160.1"/>
    <property type="molecule type" value="Genomic_DNA"/>
</dbReference>
<evidence type="ECO:0000256" key="7">
    <source>
        <dbReference type="ARBA" id="ARBA00022741"/>
    </source>
</evidence>
<dbReference type="PANTHER" id="PTHR44936">
    <property type="entry name" value="SENSOR PROTEIN CREC"/>
    <property type="match status" value="1"/>
</dbReference>
<dbReference type="PROSITE" id="PS50109">
    <property type="entry name" value="HIS_KIN"/>
    <property type="match status" value="1"/>
</dbReference>
<keyword evidence="4" id="KW-1003">Cell membrane</keyword>
<evidence type="ECO:0000256" key="8">
    <source>
        <dbReference type="ARBA" id="ARBA00022777"/>
    </source>
</evidence>
<dbReference type="InterPro" id="IPR050980">
    <property type="entry name" value="2C_sensor_his_kinase"/>
</dbReference>
<dbReference type="SMART" id="SM00387">
    <property type="entry name" value="HATPase_c"/>
    <property type="match status" value="1"/>
</dbReference>
<proteinExistence type="predicted"/>
<name>A0A1Q9H0Q4_9GAMM</name>
<dbReference type="InterPro" id="IPR005467">
    <property type="entry name" value="His_kinase_dom"/>
</dbReference>
<keyword evidence="9" id="KW-0067">ATP-binding</keyword>
<dbReference type="Pfam" id="PF02518">
    <property type="entry name" value="HATPase_c"/>
    <property type="match status" value="1"/>
</dbReference>
<feature type="transmembrane region" description="Helical" evidence="10">
    <location>
        <begin position="12"/>
        <end position="31"/>
    </location>
</feature>
<evidence type="ECO:0000256" key="3">
    <source>
        <dbReference type="ARBA" id="ARBA00012438"/>
    </source>
</evidence>
<dbReference type="PRINTS" id="PR00344">
    <property type="entry name" value="BCTRLSENSOR"/>
</dbReference>
<reference evidence="13 14" key="1">
    <citation type="submission" date="2016-09" db="EMBL/GenBank/DDBJ databases">
        <title>Photobacterium proteolyticum sp. nov. a protease producing bacterium isolated from ocean sediments of Laizhou Bay.</title>
        <authorList>
            <person name="Li Y."/>
        </authorList>
    </citation>
    <scope>NUCLEOTIDE SEQUENCE [LARGE SCALE GENOMIC DNA]</scope>
    <source>
        <strain evidence="13 14">13-12</strain>
    </source>
</reference>
<evidence type="ECO:0000313" key="13">
    <source>
        <dbReference type="EMBL" id="OLQ81160.1"/>
    </source>
</evidence>
<dbReference type="GO" id="GO:0000155">
    <property type="term" value="F:phosphorelay sensor kinase activity"/>
    <property type="evidence" value="ECO:0007669"/>
    <property type="project" value="InterPro"/>
</dbReference>
<dbReference type="SUPFAM" id="SSF47384">
    <property type="entry name" value="Homodimeric domain of signal transducing histidine kinase"/>
    <property type="match status" value="1"/>
</dbReference>
<gene>
    <name evidence="13" type="ORF">BIT28_08030</name>
</gene>
<dbReference type="EC" id="2.7.13.3" evidence="3"/>
<dbReference type="PANTHER" id="PTHR44936:SF10">
    <property type="entry name" value="SENSOR PROTEIN RSTB"/>
    <property type="match status" value="1"/>
</dbReference>
<evidence type="ECO:0000256" key="5">
    <source>
        <dbReference type="ARBA" id="ARBA00022553"/>
    </source>
</evidence>
<organism evidence="13 14">
    <name type="scientific">Photobacterium proteolyticum</name>
    <dbReference type="NCBI Taxonomy" id="1903952"/>
    <lineage>
        <taxon>Bacteria</taxon>
        <taxon>Pseudomonadati</taxon>
        <taxon>Pseudomonadota</taxon>
        <taxon>Gammaproteobacteria</taxon>
        <taxon>Vibrionales</taxon>
        <taxon>Vibrionaceae</taxon>
        <taxon>Photobacterium</taxon>
    </lineage>
</organism>
<comment type="catalytic activity">
    <reaction evidence="1">
        <text>ATP + protein L-histidine = ADP + protein N-phospho-L-histidine.</text>
        <dbReference type="EC" id="2.7.13.3"/>
    </reaction>
</comment>
<feature type="transmembrane region" description="Helical" evidence="10">
    <location>
        <begin position="150"/>
        <end position="171"/>
    </location>
</feature>
<dbReference type="STRING" id="1903952.BIT28_08030"/>
<dbReference type="PROSITE" id="PS50885">
    <property type="entry name" value="HAMP"/>
    <property type="match status" value="1"/>
</dbReference>
<dbReference type="InterPro" id="IPR003660">
    <property type="entry name" value="HAMP_dom"/>
</dbReference>
<dbReference type="Gene3D" id="6.10.340.10">
    <property type="match status" value="1"/>
</dbReference>
<dbReference type="InterPro" id="IPR003661">
    <property type="entry name" value="HisK_dim/P_dom"/>
</dbReference>
<evidence type="ECO:0000256" key="1">
    <source>
        <dbReference type="ARBA" id="ARBA00000085"/>
    </source>
</evidence>
<evidence type="ECO:0000313" key="14">
    <source>
        <dbReference type="Proteomes" id="UP000186905"/>
    </source>
</evidence>
<evidence type="ECO:0000256" key="4">
    <source>
        <dbReference type="ARBA" id="ARBA00022475"/>
    </source>
</evidence>
<keyword evidence="6" id="KW-0808">Transferase</keyword>
<dbReference type="GO" id="GO:0005886">
    <property type="term" value="C:plasma membrane"/>
    <property type="evidence" value="ECO:0007669"/>
    <property type="project" value="UniProtKB-SubCell"/>
</dbReference>
<comment type="caution">
    <text evidence="13">The sequence shown here is derived from an EMBL/GenBank/DDBJ whole genome shotgun (WGS) entry which is preliminary data.</text>
</comment>
<dbReference type="InterPro" id="IPR004358">
    <property type="entry name" value="Sig_transdc_His_kin-like_C"/>
</dbReference>
<keyword evidence="10" id="KW-0812">Transmembrane</keyword>
<dbReference type="InterPro" id="IPR003594">
    <property type="entry name" value="HATPase_dom"/>
</dbReference>
<evidence type="ECO:0000256" key="10">
    <source>
        <dbReference type="SAM" id="Phobius"/>
    </source>
</evidence>
<protein>
    <recommendedName>
        <fullName evidence="3">histidine kinase</fullName>
        <ecNumber evidence="3">2.7.13.3</ecNumber>
    </recommendedName>
</protein>
<dbReference type="InterPro" id="IPR036890">
    <property type="entry name" value="HATPase_C_sf"/>
</dbReference>